<sequence length="241" mass="26643">MSALLDISHVSKIYRKGEIETRVLEDINLRVQGGDFIALMGPSGSGKSTLLNIISGLDTPTTGEVVVNGRNITGLSESALSAWRLEHVGFIFQQYHLMPVLTAFENVELPLLLFNLGRSERKSLAEAALSIVGLEDRTGYYPRQLSGGQQQRVCIARAIVTDPLIIIADEPTGNLDYDSTNEVLALFDTLNQDLGKTIIMVTHDPHAAERAGDIRYLQKGLIVENERDKRFRSDDLEASHR</sequence>
<dbReference type="PROSITE" id="PS00211">
    <property type="entry name" value="ABC_TRANSPORTER_1"/>
    <property type="match status" value="1"/>
</dbReference>
<dbReference type="FunFam" id="3.40.50.300:FF:000032">
    <property type="entry name" value="Export ABC transporter ATP-binding protein"/>
    <property type="match status" value="1"/>
</dbReference>
<keyword evidence="1" id="KW-0813">Transport</keyword>
<dbReference type="GO" id="GO:0005524">
    <property type="term" value="F:ATP binding"/>
    <property type="evidence" value="ECO:0007669"/>
    <property type="project" value="UniProtKB-KW"/>
</dbReference>
<dbReference type="PANTHER" id="PTHR24220:SF452">
    <property type="entry name" value="ABC TRANSPORTER ATP-BINDING PROTEIN"/>
    <property type="match status" value="1"/>
</dbReference>
<keyword evidence="2" id="KW-0547">Nucleotide-binding</keyword>
<evidence type="ECO:0000256" key="2">
    <source>
        <dbReference type="ARBA" id="ARBA00022741"/>
    </source>
</evidence>
<dbReference type="InterPro" id="IPR003593">
    <property type="entry name" value="AAA+_ATPase"/>
</dbReference>
<accession>A0A521BQ10</accession>
<dbReference type="SMART" id="SM00382">
    <property type="entry name" value="AAA"/>
    <property type="match status" value="1"/>
</dbReference>
<dbReference type="PANTHER" id="PTHR24220">
    <property type="entry name" value="IMPORT ATP-BINDING PROTEIN"/>
    <property type="match status" value="1"/>
</dbReference>
<evidence type="ECO:0000259" key="5">
    <source>
        <dbReference type="PROSITE" id="PS50893"/>
    </source>
</evidence>
<evidence type="ECO:0000313" key="7">
    <source>
        <dbReference type="Proteomes" id="UP000317593"/>
    </source>
</evidence>
<reference evidence="6 7" key="1">
    <citation type="submission" date="2017-05" db="EMBL/GenBank/DDBJ databases">
        <authorList>
            <person name="Varghese N."/>
            <person name="Submissions S."/>
        </authorList>
    </citation>
    <scope>NUCLEOTIDE SEQUENCE [LARGE SCALE GENOMIC DNA]</scope>
    <source>
        <strain evidence="6 7">DSM 21194</strain>
    </source>
</reference>
<dbReference type="InterPro" id="IPR003439">
    <property type="entry name" value="ABC_transporter-like_ATP-bd"/>
</dbReference>
<dbReference type="AlphaFoldDB" id="A0A521BQ10"/>
<dbReference type="CDD" id="cd03255">
    <property type="entry name" value="ABC_MJ0796_LolCDE_FtsE"/>
    <property type="match status" value="1"/>
</dbReference>
<gene>
    <name evidence="6" type="ORF">SAMN06265218_103291</name>
</gene>
<dbReference type="SUPFAM" id="SSF52540">
    <property type="entry name" value="P-loop containing nucleoside triphosphate hydrolases"/>
    <property type="match status" value="1"/>
</dbReference>
<dbReference type="GO" id="GO:0016887">
    <property type="term" value="F:ATP hydrolysis activity"/>
    <property type="evidence" value="ECO:0007669"/>
    <property type="project" value="InterPro"/>
</dbReference>
<dbReference type="InterPro" id="IPR015854">
    <property type="entry name" value="ABC_transpr_LolD-like"/>
</dbReference>
<feature type="domain" description="ABC transporter" evidence="5">
    <location>
        <begin position="5"/>
        <end position="241"/>
    </location>
</feature>
<dbReference type="RefSeq" id="WP_142713499.1">
    <property type="nucleotide sequence ID" value="NZ_FXTH01000003.1"/>
</dbReference>
<dbReference type="OrthoDB" id="1114670at2"/>
<keyword evidence="7" id="KW-1185">Reference proteome</keyword>
<name>A0A521BQ10_9BACT</name>
<evidence type="ECO:0000313" key="6">
    <source>
        <dbReference type="EMBL" id="SMO49155.1"/>
    </source>
</evidence>
<dbReference type="InterPro" id="IPR017871">
    <property type="entry name" value="ABC_transporter-like_CS"/>
</dbReference>
<dbReference type="InterPro" id="IPR027417">
    <property type="entry name" value="P-loop_NTPase"/>
</dbReference>
<comment type="similarity">
    <text evidence="4">Belongs to the ABC transporter superfamily. Macrolide exporter (TC 3.A.1.122) family.</text>
</comment>
<organism evidence="6 7">
    <name type="scientific">Fodinibius sediminis</name>
    <dbReference type="NCBI Taxonomy" id="1214077"/>
    <lineage>
        <taxon>Bacteria</taxon>
        <taxon>Pseudomonadati</taxon>
        <taxon>Balneolota</taxon>
        <taxon>Balneolia</taxon>
        <taxon>Balneolales</taxon>
        <taxon>Balneolaceae</taxon>
        <taxon>Fodinibius</taxon>
    </lineage>
</organism>
<dbReference type="PROSITE" id="PS50893">
    <property type="entry name" value="ABC_TRANSPORTER_2"/>
    <property type="match status" value="1"/>
</dbReference>
<dbReference type="InterPro" id="IPR017911">
    <property type="entry name" value="MacB-like_ATP-bd"/>
</dbReference>
<dbReference type="GO" id="GO:0098796">
    <property type="term" value="C:membrane protein complex"/>
    <property type="evidence" value="ECO:0007669"/>
    <property type="project" value="UniProtKB-ARBA"/>
</dbReference>
<dbReference type="GO" id="GO:0022857">
    <property type="term" value="F:transmembrane transporter activity"/>
    <property type="evidence" value="ECO:0007669"/>
    <property type="project" value="TreeGrafter"/>
</dbReference>
<proteinExistence type="inferred from homology"/>
<protein>
    <submittedName>
        <fullName evidence="6">Putative ABC transport system ATP-binding protein</fullName>
    </submittedName>
</protein>
<dbReference type="Proteomes" id="UP000317593">
    <property type="component" value="Unassembled WGS sequence"/>
</dbReference>
<dbReference type="Gene3D" id="3.40.50.300">
    <property type="entry name" value="P-loop containing nucleotide triphosphate hydrolases"/>
    <property type="match status" value="1"/>
</dbReference>
<evidence type="ECO:0000256" key="4">
    <source>
        <dbReference type="ARBA" id="ARBA00038388"/>
    </source>
</evidence>
<evidence type="ECO:0000256" key="1">
    <source>
        <dbReference type="ARBA" id="ARBA00022448"/>
    </source>
</evidence>
<evidence type="ECO:0000256" key="3">
    <source>
        <dbReference type="ARBA" id="ARBA00022840"/>
    </source>
</evidence>
<dbReference type="Pfam" id="PF00005">
    <property type="entry name" value="ABC_tran"/>
    <property type="match status" value="1"/>
</dbReference>
<dbReference type="GO" id="GO:0005886">
    <property type="term" value="C:plasma membrane"/>
    <property type="evidence" value="ECO:0007669"/>
    <property type="project" value="TreeGrafter"/>
</dbReference>
<dbReference type="EMBL" id="FXTH01000003">
    <property type="protein sequence ID" value="SMO49155.1"/>
    <property type="molecule type" value="Genomic_DNA"/>
</dbReference>
<keyword evidence="3 6" id="KW-0067">ATP-binding</keyword>